<sequence>MKGQVSTCNKVSNFQVHKKLTHIMVHLYRFILELTQCSCNMGLSWISPSPCSQVFP</sequence>
<organism evidence="1">
    <name type="scientific">Anguilla anguilla</name>
    <name type="common">European freshwater eel</name>
    <name type="synonym">Muraena anguilla</name>
    <dbReference type="NCBI Taxonomy" id="7936"/>
    <lineage>
        <taxon>Eukaryota</taxon>
        <taxon>Metazoa</taxon>
        <taxon>Chordata</taxon>
        <taxon>Craniata</taxon>
        <taxon>Vertebrata</taxon>
        <taxon>Euteleostomi</taxon>
        <taxon>Actinopterygii</taxon>
        <taxon>Neopterygii</taxon>
        <taxon>Teleostei</taxon>
        <taxon>Anguilliformes</taxon>
        <taxon>Anguillidae</taxon>
        <taxon>Anguilla</taxon>
    </lineage>
</organism>
<name>A0A0E9QZN9_ANGAN</name>
<evidence type="ECO:0000313" key="1">
    <source>
        <dbReference type="EMBL" id="JAH21715.1"/>
    </source>
</evidence>
<reference evidence="1" key="1">
    <citation type="submission" date="2014-11" db="EMBL/GenBank/DDBJ databases">
        <authorList>
            <person name="Amaro Gonzalez C."/>
        </authorList>
    </citation>
    <scope>NUCLEOTIDE SEQUENCE</scope>
</reference>
<dbReference type="AlphaFoldDB" id="A0A0E9QZN9"/>
<protein>
    <submittedName>
        <fullName evidence="1">Uncharacterized protein</fullName>
    </submittedName>
</protein>
<dbReference type="EMBL" id="GBXM01086862">
    <property type="protein sequence ID" value="JAH21715.1"/>
    <property type="molecule type" value="Transcribed_RNA"/>
</dbReference>
<proteinExistence type="predicted"/>
<accession>A0A0E9QZN9</accession>
<reference evidence="1" key="2">
    <citation type="journal article" date="2015" name="Fish Shellfish Immunol.">
        <title>Early steps in the European eel (Anguilla anguilla)-Vibrio vulnificus interaction in the gills: Role of the RtxA13 toxin.</title>
        <authorList>
            <person name="Callol A."/>
            <person name="Pajuelo D."/>
            <person name="Ebbesson L."/>
            <person name="Teles M."/>
            <person name="MacKenzie S."/>
            <person name="Amaro C."/>
        </authorList>
    </citation>
    <scope>NUCLEOTIDE SEQUENCE</scope>
</reference>